<evidence type="ECO:0000256" key="1">
    <source>
        <dbReference type="ARBA" id="ARBA00022553"/>
    </source>
</evidence>
<organism evidence="10">
    <name type="scientific">Bat mastadenovirus</name>
    <dbReference type="NCBI Taxonomy" id="740971"/>
    <lineage>
        <taxon>Viruses</taxon>
        <taxon>Varidnaviria</taxon>
        <taxon>Bamfordvirae</taxon>
        <taxon>Preplasmiviricota</taxon>
        <taxon>Polisuviricotina</taxon>
        <taxon>Pharingeaviricetes</taxon>
        <taxon>Rowavirales</taxon>
        <taxon>Adenoviridae</taxon>
        <taxon>Mastadenovirus</taxon>
        <taxon>Mastadenovirus asiensse</taxon>
    </lineage>
</organism>
<evidence type="ECO:0000256" key="4">
    <source>
        <dbReference type="ARBA" id="ARBA00022840"/>
    </source>
</evidence>
<keyword evidence="3" id="KW-0547">Nucleotide-binding</keyword>
<dbReference type="InterPro" id="IPR003389">
    <property type="entry name" value="Adeno_IVa2"/>
</dbReference>
<keyword evidence="9" id="KW-0804">Transcription</keyword>
<name>A0A894JLM7_9ADEN</name>
<evidence type="ECO:0000313" key="10">
    <source>
        <dbReference type="EMBL" id="QRV11642.1"/>
    </source>
</evidence>
<sequence length="76" mass="8351">MLNFSSFEELLSMAGHNLLETLKSECCKLETIMNTTVKHLKNGNCTSLNYTTQPLIATVYGPTGSGKSQLLRNILS</sequence>
<keyword evidence="8" id="KW-0010">Activator</keyword>
<keyword evidence="1" id="KW-0597">Phosphoprotein</keyword>
<dbReference type="GO" id="GO:0003677">
    <property type="term" value="F:DNA binding"/>
    <property type="evidence" value="ECO:0007669"/>
    <property type="project" value="UniProtKB-KW"/>
</dbReference>
<keyword evidence="5" id="KW-0946">Virion</keyword>
<protein>
    <submittedName>
        <fullName evidence="10">IVa2</fullName>
    </submittedName>
</protein>
<keyword evidence="2" id="KW-1048">Host nucleus</keyword>
<dbReference type="GO" id="GO:0019073">
    <property type="term" value="P:viral DNA genome packaging"/>
    <property type="evidence" value="ECO:0007669"/>
    <property type="project" value="InterPro"/>
</dbReference>
<dbReference type="GO" id="GO:0044423">
    <property type="term" value="C:virion component"/>
    <property type="evidence" value="ECO:0007669"/>
    <property type="project" value="UniProtKB-KW"/>
</dbReference>
<keyword evidence="4" id="KW-0067">ATP-binding</keyword>
<evidence type="ECO:0000256" key="7">
    <source>
        <dbReference type="ARBA" id="ARBA00023125"/>
    </source>
</evidence>
<evidence type="ECO:0000256" key="2">
    <source>
        <dbReference type="ARBA" id="ARBA00022562"/>
    </source>
</evidence>
<evidence type="ECO:0000256" key="8">
    <source>
        <dbReference type="ARBA" id="ARBA00023159"/>
    </source>
</evidence>
<evidence type="ECO:0000256" key="9">
    <source>
        <dbReference type="ARBA" id="ARBA00023163"/>
    </source>
</evidence>
<dbReference type="GO" id="GO:0005524">
    <property type="term" value="F:ATP binding"/>
    <property type="evidence" value="ECO:0007669"/>
    <property type="project" value="UniProtKB-KW"/>
</dbReference>
<accession>A0A894JLM7</accession>
<keyword evidence="7" id="KW-0238">DNA-binding</keyword>
<evidence type="ECO:0000256" key="3">
    <source>
        <dbReference type="ARBA" id="ARBA00022741"/>
    </source>
</evidence>
<evidence type="ECO:0000256" key="6">
    <source>
        <dbReference type="ARBA" id="ARBA00023015"/>
    </source>
</evidence>
<evidence type="ECO:0000256" key="5">
    <source>
        <dbReference type="ARBA" id="ARBA00022844"/>
    </source>
</evidence>
<reference evidence="10" key="2">
    <citation type="journal article" date="2021" name="PLoS ONE">
        <title>Metagenomic analysis of fecal and tissue samples from 18 endemic bat species in Switzerland revealed a diverse virus composition including potentially zoonotic viruses.</title>
        <authorList>
            <person name="Hardmeier I."/>
            <person name="Aeberhard N."/>
            <person name="Qi W."/>
            <person name="Schoenbaechler K."/>
            <person name="Kraettli H."/>
            <person name="Hatt J.M."/>
            <person name="Fraefel C."/>
            <person name="Kubacki J."/>
        </authorList>
    </citation>
    <scope>NUCLEOTIDE SEQUENCE</scope>
    <source>
        <strain evidence="10">Pnathusii/Switzerland/2019</strain>
    </source>
</reference>
<dbReference type="Pfam" id="PF02456">
    <property type="entry name" value="Adeno_IVa2"/>
    <property type="match status" value="1"/>
</dbReference>
<proteinExistence type="predicted"/>
<dbReference type="EMBL" id="MT815934">
    <property type="protein sequence ID" value="QRV11642.1"/>
    <property type="molecule type" value="Genomic_DNA"/>
</dbReference>
<reference evidence="10" key="1">
    <citation type="submission" date="2020-07" db="EMBL/GenBank/DDBJ databases">
        <authorList>
            <person name="Hardmeier I.S."/>
            <person name="Aeberhard N."/>
            <person name="Qi W."/>
            <person name="Kraettli H."/>
            <person name="Fraefel C."/>
            <person name="Kubacki J."/>
        </authorList>
    </citation>
    <scope>NUCLEOTIDE SEQUENCE</scope>
    <source>
        <strain evidence="10">Pnathusii/Switzerland/2019</strain>
    </source>
</reference>
<keyword evidence="6" id="KW-0805">Transcription regulation</keyword>